<dbReference type="NCBIfam" id="NF006072">
    <property type="entry name" value="PRK08217.1"/>
    <property type="match status" value="1"/>
</dbReference>
<dbReference type="STRING" id="646.BJD16_16665"/>
<dbReference type="RefSeq" id="WP_042020844.1">
    <property type="nucleotide sequence ID" value="NZ_CDBW01000018.1"/>
</dbReference>
<dbReference type="FunFam" id="3.40.50.720:FF:000173">
    <property type="entry name" value="3-oxoacyl-[acyl-carrier protein] reductase"/>
    <property type="match status" value="1"/>
</dbReference>
<evidence type="ECO:0000256" key="2">
    <source>
        <dbReference type="ARBA" id="ARBA00023002"/>
    </source>
</evidence>
<dbReference type="GO" id="GO:0016491">
    <property type="term" value="F:oxidoreductase activity"/>
    <property type="evidence" value="ECO:0007669"/>
    <property type="project" value="UniProtKB-KW"/>
</dbReference>
<evidence type="ECO:0000313" key="5">
    <source>
        <dbReference type="EMBL" id="OHY91395.1"/>
    </source>
</evidence>
<comment type="similarity">
    <text evidence="1 3">Belongs to the short-chain dehydrogenases/reductases (SDR) family.</text>
</comment>
<dbReference type="GeneID" id="58922443"/>
<evidence type="ECO:0000256" key="3">
    <source>
        <dbReference type="RuleBase" id="RU000363"/>
    </source>
</evidence>
<dbReference type="SMART" id="SM00822">
    <property type="entry name" value="PKS_KR"/>
    <property type="match status" value="1"/>
</dbReference>
<dbReference type="EMBL" id="MKFU01000022">
    <property type="protein sequence ID" value="OHY91395.1"/>
    <property type="molecule type" value="Genomic_DNA"/>
</dbReference>
<evidence type="ECO:0000313" key="6">
    <source>
        <dbReference type="Proteomes" id="UP000179934"/>
    </source>
</evidence>
<comment type="caution">
    <text evidence="5">The sequence shown here is derived from an EMBL/GenBank/DDBJ whole genome shotgun (WGS) entry which is preliminary data.</text>
</comment>
<dbReference type="PROSITE" id="PS00061">
    <property type="entry name" value="ADH_SHORT"/>
    <property type="match status" value="1"/>
</dbReference>
<dbReference type="InterPro" id="IPR057326">
    <property type="entry name" value="KR_dom"/>
</dbReference>
<gene>
    <name evidence="5" type="primary">fabG</name>
    <name evidence="5" type="ORF">BJD16_16665</name>
</gene>
<dbReference type="Pfam" id="PF00106">
    <property type="entry name" value="adh_short"/>
    <property type="match status" value="1"/>
</dbReference>
<feature type="domain" description="Ketoreductase" evidence="4">
    <location>
        <begin position="6"/>
        <end position="200"/>
    </location>
</feature>
<dbReference type="PANTHER" id="PTHR43658:SF8">
    <property type="entry name" value="17-BETA-HYDROXYSTEROID DEHYDROGENASE 14-RELATED"/>
    <property type="match status" value="1"/>
</dbReference>
<dbReference type="InterPro" id="IPR036291">
    <property type="entry name" value="NAD(P)-bd_dom_sf"/>
</dbReference>
<dbReference type="InterPro" id="IPR002347">
    <property type="entry name" value="SDR_fam"/>
</dbReference>
<dbReference type="PANTHER" id="PTHR43658">
    <property type="entry name" value="SHORT-CHAIN DEHYDROGENASE/REDUCTASE"/>
    <property type="match status" value="1"/>
</dbReference>
<dbReference type="Gene3D" id="3.40.50.720">
    <property type="entry name" value="NAD(P)-binding Rossmann-like Domain"/>
    <property type="match status" value="1"/>
</dbReference>
<dbReference type="PRINTS" id="PR00081">
    <property type="entry name" value="GDHRDH"/>
</dbReference>
<reference evidence="5 6" key="1">
    <citation type="submission" date="2016-09" db="EMBL/GenBank/DDBJ databases">
        <title>Draft Genome Sequence of Aeromonas sobria Strain 08005, Isolated from Sick Rana catesbeiana.</title>
        <authorList>
            <person name="Yang Q."/>
        </authorList>
    </citation>
    <scope>NUCLEOTIDE SEQUENCE [LARGE SCALE GENOMIC DNA]</scope>
    <source>
        <strain evidence="5 6">08005</strain>
    </source>
</reference>
<name>A0A1S2CRY1_AERSO</name>
<proteinExistence type="inferred from homology"/>
<dbReference type="OrthoDB" id="5898578at2"/>
<evidence type="ECO:0000259" key="4">
    <source>
        <dbReference type="SMART" id="SM00822"/>
    </source>
</evidence>
<sequence>MDIKDKVIVITGAGRGLGRAIALALGAQGATLALLDINRADLEATAAMVRSQNDPCDQDSQCELFVCNVASEVEVEAAFAAIKGRFGVLHGLINCAGILRDGMLIKVKEGELVEKMTLAQWQSVIDVNLTGTFLCGREGAALMAQGGQGGVIINISSIARAGNIGQSNYAASKAGVASLVVTWARELARHGIRVMGIAPGVFATDMTAAMKPEAMARMQQAIPVGTLGEAQQLADTVSFIFSNDYLSGRMIELDGGLRL</sequence>
<dbReference type="PRINTS" id="PR00080">
    <property type="entry name" value="SDRFAMILY"/>
</dbReference>
<protein>
    <submittedName>
        <fullName evidence="5">3-oxoacyl-ACP reductase</fullName>
    </submittedName>
</protein>
<evidence type="ECO:0000256" key="1">
    <source>
        <dbReference type="ARBA" id="ARBA00006484"/>
    </source>
</evidence>
<organism evidence="5 6">
    <name type="scientific">Aeromonas sobria</name>
    <dbReference type="NCBI Taxonomy" id="646"/>
    <lineage>
        <taxon>Bacteria</taxon>
        <taxon>Pseudomonadati</taxon>
        <taxon>Pseudomonadota</taxon>
        <taxon>Gammaproteobacteria</taxon>
        <taxon>Aeromonadales</taxon>
        <taxon>Aeromonadaceae</taxon>
        <taxon>Aeromonas</taxon>
    </lineage>
</organism>
<dbReference type="InterPro" id="IPR020904">
    <property type="entry name" value="Sc_DH/Rdtase_CS"/>
</dbReference>
<dbReference type="Proteomes" id="UP000179934">
    <property type="component" value="Unassembled WGS sequence"/>
</dbReference>
<accession>A0A1S2CRY1</accession>
<dbReference type="SUPFAM" id="SSF51735">
    <property type="entry name" value="NAD(P)-binding Rossmann-fold domains"/>
    <property type="match status" value="1"/>
</dbReference>
<dbReference type="AlphaFoldDB" id="A0A1S2CRY1"/>
<keyword evidence="2" id="KW-0560">Oxidoreductase</keyword>